<comment type="caution">
    <text evidence="2">The sequence shown here is derived from an EMBL/GenBank/DDBJ whole genome shotgun (WGS) entry which is preliminary data.</text>
</comment>
<organism evidence="2 3">
    <name type="scientific">Kushneria sinocarnis</name>
    <dbReference type="NCBI Taxonomy" id="595502"/>
    <lineage>
        <taxon>Bacteria</taxon>
        <taxon>Pseudomonadati</taxon>
        <taxon>Pseudomonadota</taxon>
        <taxon>Gammaproteobacteria</taxon>
        <taxon>Oceanospirillales</taxon>
        <taxon>Halomonadaceae</taxon>
        <taxon>Kushneria</taxon>
    </lineage>
</organism>
<dbReference type="Proteomes" id="UP000281975">
    <property type="component" value="Unassembled WGS sequence"/>
</dbReference>
<dbReference type="RefSeq" id="WP_121170836.1">
    <property type="nucleotide sequence ID" value="NZ_RBIN01000001.1"/>
</dbReference>
<feature type="transmembrane region" description="Helical" evidence="1">
    <location>
        <begin position="38"/>
        <end position="60"/>
    </location>
</feature>
<accession>A0A420X1H0</accession>
<keyword evidence="1" id="KW-1133">Transmembrane helix</keyword>
<evidence type="ECO:0000313" key="2">
    <source>
        <dbReference type="EMBL" id="RKR07624.1"/>
    </source>
</evidence>
<keyword evidence="1" id="KW-0812">Transmembrane</keyword>
<name>A0A420X1H0_9GAMM</name>
<feature type="transmembrane region" description="Helical" evidence="1">
    <location>
        <begin position="7"/>
        <end position="26"/>
    </location>
</feature>
<keyword evidence="3" id="KW-1185">Reference proteome</keyword>
<dbReference type="EMBL" id="RBIN01000001">
    <property type="protein sequence ID" value="RKR07624.1"/>
    <property type="molecule type" value="Genomic_DNA"/>
</dbReference>
<protein>
    <submittedName>
        <fullName evidence="2">Uncharacterized protein</fullName>
    </submittedName>
</protein>
<reference evidence="2 3" key="1">
    <citation type="submission" date="2018-10" db="EMBL/GenBank/DDBJ databases">
        <title>Genomic Encyclopedia of Type Strains, Phase IV (KMG-IV): sequencing the most valuable type-strain genomes for metagenomic binning, comparative biology and taxonomic classification.</title>
        <authorList>
            <person name="Goeker M."/>
        </authorList>
    </citation>
    <scope>NUCLEOTIDE SEQUENCE [LARGE SCALE GENOMIC DNA]</scope>
    <source>
        <strain evidence="2 3">DSM 23229</strain>
    </source>
</reference>
<evidence type="ECO:0000256" key="1">
    <source>
        <dbReference type="SAM" id="Phobius"/>
    </source>
</evidence>
<sequence length="81" mass="9251">MYRVTQAGLIGTGVLLVGYLIGALVQDNFLLGSWPLPVRLLILVFAGSAFLLWSLIAYCFTRNAPVRRHLHRRMRGRNRRK</sequence>
<keyword evidence="1" id="KW-0472">Membrane</keyword>
<proteinExistence type="predicted"/>
<dbReference type="AlphaFoldDB" id="A0A420X1H0"/>
<dbReference type="OrthoDB" id="9957129at2"/>
<evidence type="ECO:0000313" key="3">
    <source>
        <dbReference type="Proteomes" id="UP000281975"/>
    </source>
</evidence>
<gene>
    <name evidence="2" type="ORF">C7446_0439</name>
</gene>